<feature type="domain" description="Mechanosensitive ion channel MscS" evidence="10">
    <location>
        <begin position="588"/>
        <end position="655"/>
    </location>
</feature>
<feature type="compositionally biased region" description="Basic and acidic residues" evidence="8">
    <location>
        <begin position="765"/>
        <end position="775"/>
    </location>
</feature>
<dbReference type="PANTHER" id="PTHR30347">
    <property type="entry name" value="POTASSIUM CHANNEL RELATED"/>
    <property type="match status" value="1"/>
</dbReference>
<feature type="transmembrane region" description="Helical" evidence="9">
    <location>
        <begin position="331"/>
        <end position="351"/>
    </location>
</feature>
<keyword evidence="6 9" id="KW-0472">Membrane</keyword>
<sequence>MEASGLQKTQALLTEVRKQLDRMQANANASNAEDFQLAELKAQADDLAGQVDKSIAELRQRVEQIQARLKEIGEPPAQGQPPEATVVTEERKKLQSEKAAITASVTEASQVSTAVKTLSNNITEKRRRLFSDTLLKHTELSPAVFADAGQAFLDEVEAFRITIAGWAKFAWKFKKLSLLAALILSVGSGLLFLAGGHRLFGRLMKRNLADENPLYTARLSYAFWSMIVETLSLTAFLITTFFFLLSFNVLRPDVTPIVGAIFGFIWLVYFVEKLTEALLSPRYPAWRLMRLSNSGAKELRWFVLSLAVLNGLDFVLGRISESLNSPVSITIVKSLTLAVLQGSILIAISFLKPVMNDNKDPEAPGRHWPRFFPSLLRVMGIALIFAVMTGYVGLARFFSTQIVLTGAVIVTMYIGILSGKSVGKQGAFAKTVAGRFLVERHKLGEVTLDQIGLAAGLGIYAVAFIFGVPLILLTWGFQIQDIQSAAYRLFTQISIGNINISLVGILVGVLFFLAGYVVTRWTQGWIDRNVMARSQVDPGVRNSVKTGIGYLGVGFAVVVGVSAAGINLSSLALVASALSVGIGFGLQNIVSNFVSGLILLVERPFKVGDHVVTGATEGIVKRISVRATEIETFRKQSIIVPNSDLINAAVGNWTHRNRIQRSEVQVSVSYDSDPQRVMDLLLDIINQVPQVLRNPEPHVEFLRFGGSSLDFEMRFHLADMSDGMTVRNNVRIEILKRFREEGIEIPYPHQDVNISGPIRAMLVPREPETPKERAAEAPASAPKTEPKPDAKPA</sequence>
<evidence type="ECO:0000256" key="1">
    <source>
        <dbReference type="ARBA" id="ARBA00004651"/>
    </source>
</evidence>
<dbReference type="InterPro" id="IPR011066">
    <property type="entry name" value="MscS_channel_C_sf"/>
</dbReference>
<dbReference type="InterPro" id="IPR011014">
    <property type="entry name" value="MscS_channel_TM-2"/>
</dbReference>
<feature type="compositionally biased region" description="Basic and acidic residues" evidence="8">
    <location>
        <begin position="784"/>
        <end position="793"/>
    </location>
</feature>
<feature type="region of interest" description="Disordered" evidence="8">
    <location>
        <begin position="763"/>
        <end position="793"/>
    </location>
</feature>
<feature type="transmembrane region" description="Helical" evidence="9">
    <location>
        <begin position="451"/>
        <end position="478"/>
    </location>
</feature>
<evidence type="ECO:0000256" key="9">
    <source>
        <dbReference type="SAM" id="Phobius"/>
    </source>
</evidence>
<evidence type="ECO:0000256" key="5">
    <source>
        <dbReference type="ARBA" id="ARBA00022989"/>
    </source>
</evidence>
<feature type="transmembrane region" description="Helical" evidence="9">
    <location>
        <begin position="572"/>
        <end position="601"/>
    </location>
</feature>
<evidence type="ECO:0000259" key="10">
    <source>
        <dbReference type="Pfam" id="PF00924"/>
    </source>
</evidence>
<reference evidence="12" key="1">
    <citation type="journal article" date="2015" name="Int. J. Syst. Evol. Microbiol.">
        <title>Rhizobium oryzicola sp. nov., potential plant-growth-promoting endophytic bacteria isolated from rice roots.</title>
        <authorList>
            <person name="Zhang X.X."/>
            <person name="Gao J.S."/>
            <person name="Cao Y.H."/>
            <person name="Sheirdil R.A."/>
            <person name="Wang X.C."/>
            <person name="Zhang L."/>
        </authorList>
    </citation>
    <scope>NUCLEOTIDE SEQUENCE</scope>
    <source>
        <strain evidence="12">05753</strain>
    </source>
</reference>
<feature type="transmembrane region" description="Helical" evidence="9">
    <location>
        <begin position="299"/>
        <end position="319"/>
    </location>
</feature>
<dbReference type="InterPro" id="IPR023408">
    <property type="entry name" value="MscS_beta-dom_sf"/>
</dbReference>
<keyword evidence="5 9" id="KW-1133">Transmembrane helix</keyword>
<dbReference type="EMBL" id="JAUKWQ010000008">
    <property type="protein sequence ID" value="MDO1584393.1"/>
    <property type="molecule type" value="Genomic_DNA"/>
</dbReference>
<keyword evidence="7" id="KW-0175">Coiled coil</keyword>
<evidence type="ECO:0000256" key="2">
    <source>
        <dbReference type="ARBA" id="ARBA00008017"/>
    </source>
</evidence>
<organism evidence="12 13">
    <name type="scientific">Rhizobium oryzicola</name>
    <dbReference type="NCBI Taxonomy" id="1232668"/>
    <lineage>
        <taxon>Bacteria</taxon>
        <taxon>Pseudomonadati</taxon>
        <taxon>Pseudomonadota</taxon>
        <taxon>Alphaproteobacteria</taxon>
        <taxon>Hyphomicrobiales</taxon>
        <taxon>Rhizobiaceae</taxon>
        <taxon>Rhizobium/Agrobacterium group</taxon>
        <taxon>Rhizobium</taxon>
    </lineage>
</organism>
<keyword evidence="3" id="KW-1003">Cell membrane</keyword>
<dbReference type="SUPFAM" id="SSF82861">
    <property type="entry name" value="Mechanosensitive channel protein MscS (YggB), transmembrane region"/>
    <property type="match status" value="1"/>
</dbReference>
<evidence type="ECO:0000256" key="3">
    <source>
        <dbReference type="ARBA" id="ARBA00022475"/>
    </source>
</evidence>
<dbReference type="InterPro" id="IPR052702">
    <property type="entry name" value="MscS-like_channel"/>
</dbReference>
<dbReference type="SUPFAM" id="SSF82689">
    <property type="entry name" value="Mechanosensitive channel protein MscS (YggB), C-terminal domain"/>
    <property type="match status" value="1"/>
</dbReference>
<evidence type="ECO:0000313" key="12">
    <source>
        <dbReference type="EMBL" id="MDO1584393.1"/>
    </source>
</evidence>
<feature type="transmembrane region" description="Helical" evidence="9">
    <location>
        <begin position="221"/>
        <end position="245"/>
    </location>
</feature>
<dbReference type="Pfam" id="PF21082">
    <property type="entry name" value="MS_channel_3rd"/>
    <property type="match status" value="1"/>
</dbReference>
<dbReference type="InterPro" id="IPR006685">
    <property type="entry name" value="MscS_channel_2nd"/>
</dbReference>
<feature type="transmembrane region" description="Helical" evidence="9">
    <location>
        <begin position="398"/>
        <end position="416"/>
    </location>
</feature>
<feature type="transmembrane region" description="Helical" evidence="9">
    <location>
        <begin position="498"/>
        <end position="518"/>
    </location>
</feature>
<dbReference type="Gene3D" id="1.10.287.1260">
    <property type="match status" value="1"/>
</dbReference>
<protein>
    <submittedName>
        <fullName evidence="12">Mechanosensitive ion channel family protein</fullName>
    </submittedName>
</protein>
<dbReference type="InterPro" id="IPR010920">
    <property type="entry name" value="LSM_dom_sf"/>
</dbReference>
<dbReference type="SUPFAM" id="SSF50182">
    <property type="entry name" value="Sm-like ribonucleoproteins"/>
    <property type="match status" value="1"/>
</dbReference>
<dbReference type="PANTHER" id="PTHR30347:SF1">
    <property type="entry name" value="MECHANOSENSITIVE CHANNEL MSCK"/>
    <property type="match status" value="1"/>
</dbReference>
<comment type="caution">
    <text evidence="12">The sequence shown here is derived from an EMBL/GenBank/DDBJ whole genome shotgun (WGS) entry which is preliminary data.</text>
</comment>
<evidence type="ECO:0000256" key="6">
    <source>
        <dbReference type="ARBA" id="ARBA00023136"/>
    </source>
</evidence>
<evidence type="ECO:0000313" key="13">
    <source>
        <dbReference type="Proteomes" id="UP001169006"/>
    </source>
</evidence>
<evidence type="ECO:0000256" key="8">
    <source>
        <dbReference type="SAM" id="MobiDB-lite"/>
    </source>
</evidence>
<evidence type="ECO:0000259" key="11">
    <source>
        <dbReference type="Pfam" id="PF21082"/>
    </source>
</evidence>
<feature type="transmembrane region" description="Helical" evidence="9">
    <location>
        <begin position="178"/>
        <end position="200"/>
    </location>
</feature>
<accession>A0ABT8T2M5</accession>
<dbReference type="Gene3D" id="2.30.30.60">
    <property type="match status" value="1"/>
</dbReference>
<dbReference type="Pfam" id="PF00924">
    <property type="entry name" value="MS_channel_2nd"/>
    <property type="match status" value="1"/>
</dbReference>
<feature type="coiled-coil region" evidence="7">
    <location>
        <begin position="6"/>
        <end position="68"/>
    </location>
</feature>
<comment type="subcellular location">
    <subcellularLocation>
        <location evidence="1">Cell membrane</location>
        <topology evidence="1">Multi-pass membrane protein</topology>
    </subcellularLocation>
</comment>
<comment type="similarity">
    <text evidence="2">Belongs to the MscS (TC 1.A.23) family.</text>
</comment>
<dbReference type="Gene3D" id="3.30.70.100">
    <property type="match status" value="1"/>
</dbReference>
<feature type="domain" description="Mechanosensitive ion channel MscS C-terminal" evidence="11">
    <location>
        <begin position="663"/>
        <end position="745"/>
    </location>
</feature>
<proteinExistence type="inferred from homology"/>
<keyword evidence="4 9" id="KW-0812">Transmembrane</keyword>
<dbReference type="InterPro" id="IPR049278">
    <property type="entry name" value="MS_channel_C"/>
</dbReference>
<keyword evidence="13" id="KW-1185">Reference proteome</keyword>
<reference evidence="12" key="2">
    <citation type="submission" date="2023-07" db="EMBL/GenBank/DDBJ databases">
        <authorList>
            <person name="Sun H."/>
        </authorList>
    </citation>
    <scope>NUCLEOTIDE SEQUENCE</scope>
    <source>
        <strain evidence="12">05753</strain>
    </source>
</reference>
<feature type="transmembrane region" description="Helical" evidence="9">
    <location>
        <begin position="257"/>
        <end position="279"/>
    </location>
</feature>
<evidence type="ECO:0000256" key="7">
    <source>
        <dbReference type="SAM" id="Coils"/>
    </source>
</evidence>
<name>A0ABT8T2M5_9HYPH</name>
<dbReference type="Proteomes" id="UP001169006">
    <property type="component" value="Unassembled WGS sequence"/>
</dbReference>
<feature type="transmembrane region" description="Helical" evidence="9">
    <location>
        <begin position="548"/>
        <end position="566"/>
    </location>
</feature>
<evidence type="ECO:0000256" key="4">
    <source>
        <dbReference type="ARBA" id="ARBA00022692"/>
    </source>
</evidence>
<gene>
    <name evidence="12" type="ORF">Q2T52_20080</name>
</gene>
<feature type="transmembrane region" description="Helical" evidence="9">
    <location>
        <begin position="371"/>
        <end position="392"/>
    </location>
</feature>